<reference evidence="7 8" key="1">
    <citation type="submission" date="2020-08" db="EMBL/GenBank/DDBJ databases">
        <title>Genomic Encyclopedia of Type Strains, Phase IV (KMG-IV): sequencing the most valuable type-strain genomes for metagenomic binning, comparative biology and taxonomic classification.</title>
        <authorList>
            <person name="Goeker M."/>
        </authorList>
    </citation>
    <scope>NUCLEOTIDE SEQUENCE [LARGE SCALE GENOMIC DNA]</scope>
    <source>
        <strain evidence="7 8">DSM 29050</strain>
    </source>
</reference>
<evidence type="ECO:0000259" key="6">
    <source>
        <dbReference type="PROSITE" id="PS51184"/>
    </source>
</evidence>
<dbReference type="EMBL" id="JACIEA010000002">
    <property type="protein sequence ID" value="MBB3943579.1"/>
    <property type="molecule type" value="Genomic_DNA"/>
</dbReference>
<dbReference type="GO" id="GO:0046872">
    <property type="term" value="F:metal ion binding"/>
    <property type="evidence" value="ECO:0007669"/>
    <property type="project" value="UniProtKB-KW"/>
</dbReference>
<comment type="cofactor">
    <cofactor evidence="1">
        <name>Fe(2+)</name>
        <dbReference type="ChEBI" id="CHEBI:29033"/>
    </cofactor>
</comment>
<dbReference type="SUPFAM" id="SSF51197">
    <property type="entry name" value="Clavaminate synthase-like"/>
    <property type="match status" value="1"/>
</dbReference>
<dbReference type="Gene3D" id="2.60.120.650">
    <property type="entry name" value="Cupin"/>
    <property type="match status" value="1"/>
</dbReference>
<keyword evidence="2" id="KW-0479">Metal-binding</keyword>
<dbReference type="PANTHER" id="PTHR13096:SF8">
    <property type="entry name" value="RIBOSOMAL OXYGENASE 1"/>
    <property type="match status" value="1"/>
</dbReference>
<sequence length="383" mass="42676">MEFDNFDTDSFLRDHWQKKPLLIRNPWRNWQNPLEPDELAGLACEEEVESRLICQTAKGWEMEQGPQHEDRLGGLSESHWTLLVQAVDHHVPMVADLIAPFRFIPNWRIDDVMVSLAADQGGVGPHFDQYDVFLIQGLGRRRWQIGPHCDGDSPLVPHEDLKLLAEFEATEEWVLEPGDILYVPPGIAHNGVAVGSDCMTYSVGFRAPSRADLLGHFVDDMLDQIPEDDLYRDPDLAAQANPGEIMPDALARLHRMTLDSLADPRAFARWFGMFNSTPKYAEMDWRPETPVEPDEVRQSIADQALLSRNPASRLAFVGDGADAVMFFADGACFDCGAETADLARQLCGEDALVLDTALASVDAAIDLLTQLCNMGCIAFEGED</sequence>
<dbReference type="InterPro" id="IPR046799">
    <property type="entry name" value="ROXA-like_wH"/>
</dbReference>
<organism evidence="7 8">
    <name type="scientific">Sphingorhabdus rigui</name>
    <dbReference type="NCBI Taxonomy" id="1282858"/>
    <lineage>
        <taxon>Bacteria</taxon>
        <taxon>Pseudomonadati</taxon>
        <taxon>Pseudomonadota</taxon>
        <taxon>Alphaproteobacteria</taxon>
        <taxon>Sphingomonadales</taxon>
        <taxon>Sphingomonadaceae</taxon>
        <taxon>Sphingorhabdus</taxon>
    </lineage>
</organism>
<evidence type="ECO:0000256" key="5">
    <source>
        <dbReference type="ARBA" id="ARBA00023004"/>
    </source>
</evidence>
<accession>A0A840AYU7</accession>
<evidence type="ECO:0000313" key="8">
    <source>
        <dbReference type="Proteomes" id="UP000581447"/>
    </source>
</evidence>
<dbReference type="Gene3D" id="3.40.366.30">
    <property type="entry name" value="50S ribosomal protein L16 arginine hydroxylase, Chain A, Domain 2"/>
    <property type="match status" value="1"/>
</dbReference>
<dbReference type="InterPro" id="IPR003347">
    <property type="entry name" value="JmjC_dom"/>
</dbReference>
<keyword evidence="4 7" id="KW-0560">Oxidoreductase</keyword>
<dbReference type="InterPro" id="IPR039994">
    <property type="entry name" value="NO66-like"/>
</dbReference>
<keyword evidence="7" id="KW-0689">Ribosomal protein</keyword>
<comment type="caution">
    <text evidence="7">The sequence shown here is derived from an EMBL/GenBank/DDBJ whole genome shotgun (WGS) entry which is preliminary data.</text>
</comment>
<dbReference type="Pfam" id="PF08007">
    <property type="entry name" value="JmjC_2"/>
    <property type="match status" value="1"/>
</dbReference>
<dbReference type="AlphaFoldDB" id="A0A840AYU7"/>
<keyword evidence="5" id="KW-0408">Iron</keyword>
<keyword evidence="7" id="KW-0687">Ribonucleoprotein</keyword>
<keyword evidence="8" id="KW-1185">Reference proteome</keyword>
<dbReference type="Pfam" id="PF20514">
    <property type="entry name" value="WHD_ROXA"/>
    <property type="match status" value="1"/>
</dbReference>
<feature type="domain" description="JmjC" evidence="6">
    <location>
        <begin position="93"/>
        <end position="222"/>
    </location>
</feature>
<dbReference type="RefSeq" id="WP_183941874.1">
    <property type="nucleotide sequence ID" value="NZ_BAABBG010000005.1"/>
</dbReference>
<dbReference type="Proteomes" id="UP000581447">
    <property type="component" value="Unassembled WGS sequence"/>
</dbReference>
<evidence type="ECO:0000256" key="4">
    <source>
        <dbReference type="ARBA" id="ARBA00023002"/>
    </source>
</evidence>
<evidence type="ECO:0000256" key="2">
    <source>
        <dbReference type="ARBA" id="ARBA00022723"/>
    </source>
</evidence>
<evidence type="ECO:0000256" key="3">
    <source>
        <dbReference type="ARBA" id="ARBA00022964"/>
    </source>
</evidence>
<protein>
    <submittedName>
        <fullName evidence="7">50S ribosomal protein L16 3-hydroxylase</fullName>
        <ecNumber evidence="7">1.14.11.47</ecNumber>
    </submittedName>
</protein>
<evidence type="ECO:0000313" key="7">
    <source>
        <dbReference type="EMBL" id="MBB3943579.1"/>
    </source>
</evidence>
<dbReference type="GO" id="GO:0005840">
    <property type="term" value="C:ribosome"/>
    <property type="evidence" value="ECO:0007669"/>
    <property type="project" value="UniProtKB-KW"/>
</dbReference>
<dbReference type="SMART" id="SM00558">
    <property type="entry name" value="JmjC"/>
    <property type="match status" value="1"/>
</dbReference>
<proteinExistence type="predicted"/>
<dbReference type="EC" id="1.14.11.47" evidence="7"/>
<dbReference type="PANTHER" id="PTHR13096">
    <property type="entry name" value="MINA53 MYC INDUCED NUCLEAR ANTIGEN"/>
    <property type="match status" value="1"/>
</dbReference>
<keyword evidence="3" id="KW-0223">Dioxygenase</keyword>
<dbReference type="PROSITE" id="PS51184">
    <property type="entry name" value="JMJC"/>
    <property type="match status" value="1"/>
</dbReference>
<gene>
    <name evidence="7" type="ORF">GGR91_001837</name>
</gene>
<evidence type="ECO:0000256" key="1">
    <source>
        <dbReference type="ARBA" id="ARBA00001954"/>
    </source>
</evidence>
<dbReference type="GO" id="GO:0016706">
    <property type="term" value="F:2-oxoglutarate-dependent dioxygenase activity"/>
    <property type="evidence" value="ECO:0007669"/>
    <property type="project" value="TreeGrafter"/>
</dbReference>
<name>A0A840AYU7_9SPHN</name>